<dbReference type="PANTHER" id="PTHR38133:SF1">
    <property type="entry name" value="SLR1429 PROTEIN"/>
    <property type="match status" value="1"/>
</dbReference>
<keyword evidence="1" id="KW-0862">Zinc</keyword>
<proteinExistence type="predicted"/>
<evidence type="ECO:0000256" key="1">
    <source>
        <dbReference type="PROSITE-ProRule" id="PRU00325"/>
    </source>
</evidence>
<dbReference type="AlphaFoldDB" id="A0A518F055"/>
<keyword evidence="1" id="KW-0863">Zinc-finger</keyword>
<feature type="domain" description="SWIM-type" evidence="2">
    <location>
        <begin position="152"/>
        <end position="182"/>
    </location>
</feature>
<dbReference type="PROSITE" id="PS50966">
    <property type="entry name" value="ZF_SWIM"/>
    <property type="match status" value="1"/>
</dbReference>
<dbReference type="RefSeq" id="WP_145204563.1">
    <property type="nucleotide sequence ID" value="NZ_CP036434.1"/>
</dbReference>
<dbReference type="GO" id="GO:0008270">
    <property type="term" value="F:zinc ion binding"/>
    <property type="evidence" value="ECO:0007669"/>
    <property type="project" value="UniProtKB-KW"/>
</dbReference>
<protein>
    <recommendedName>
        <fullName evidence="2">SWIM-type domain-containing protein</fullName>
    </recommendedName>
</protein>
<name>A0A518F055_9BACT</name>
<evidence type="ECO:0000313" key="3">
    <source>
        <dbReference type="EMBL" id="QDV09715.1"/>
    </source>
</evidence>
<dbReference type="Proteomes" id="UP000320390">
    <property type="component" value="Chromosome"/>
</dbReference>
<dbReference type="InterPro" id="IPR007527">
    <property type="entry name" value="Znf_SWIM"/>
</dbReference>
<dbReference type="EMBL" id="CP036434">
    <property type="protein sequence ID" value="QDV09715.1"/>
    <property type="molecule type" value="Genomic_DNA"/>
</dbReference>
<reference evidence="3 4" key="1">
    <citation type="submission" date="2019-02" db="EMBL/GenBank/DDBJ databases">
        <title>Deep-cultivation of Planctomycetes and their phenomic and genomic characterization uncovers novel biology.</title>
        <authorList>
            <person name="Wiegand S."/>
            <person name="Jogler M."/>
            <person name="Boedeker C."/>
            <person name="Pinto D."/>
            <person name="Vollmers J."/>
            <person name="Rivas-Marin E."/>
            <person name="Kohn T."/>
            <person name="Peeters S.H."/>
            <person name="Heuer A."/>
            <person name="Rast P."/>
            <person name="Oberbeckmann S."/>
            <person name="Bunk B."/>
            <person name="Jeske O."/>
            <person name="Meyerdierks A."/>
            <person name="Storesund J.E."/>
            <person name="Kallscheuer N."/>
            <person name="Luecker S."/>
            <person name="Lage O.M."/>
            <person name="Pohl T."/>
            <person name="Merkel B.J."/>
            <person name="Hornburger P."/>
            <person name="Mueller R.-W."/>
            <person name="Bruemmer F."/>
            <person name="Labrenz M."/>
            <person name="Spormann A.M."/>
            <person name="Op den Camp H."/>
            <person name="Overmann J."/>
            <person name="Amann R."/>
            <person name="Jetten M.S.M."/>
            <person name="Mascher T."/>
            <person name="Medema M.H."/>
            <person name="Devos D.P."/>
            <person name="Kaster A.-K."/>
            <person name="Ovreas L."/>
            <person name="Rohde M."/>
            <person name="Galperin M.Y."/>
            <person name="Jogler C."/>
        </authorList>
    </citation>
    <scope>NUCLEOTIDE SEQUENCE [LARGE SCALE GENOMIC DNA]</scope>
    <source>
        <strain evidence="3 4">Poly30</strain>
    </source>
</reference>
<sequence>MSWNEYGGYESAAMIKKRIAREIAKRRKGGQAFVPVECQVARGVPAKTFWGKAWCTNLESYSDYESRLPRGRTYLRKGNVYDLSIEEGAVFAYVAGSEIYEVEISIEVLEESRWEVLKQAVAGEVRNLVDLLSGELGDGVMQAVTDPESGLFPAPSEIRLSCNCPDWADVCKHVAAVMYAIGVQLDASPELFFKLRKVDHAELIQAATTAGPNLASGDSSAEVLVADELAELFGIDLADPESAFGSS</sequence>
<accession>A0A518F055</accession>
<evidence type="ECO:0000313" key="4">
    <source>
        <dbReference type="Proteomes" id="UP000320390"/>
    </source>
</evidence>
<keyword evidence="1" id="KW-0479">Metal-binding</keyword>
<dbReference type="PANTHER" id="PTHR38133">
    <property type="entry name" value="SLR1429 PROTEIN"/>
    <property type="match status" value="1"/>
</dbReference>
<gene>
    <name evidence="3" type="ORF">Poly30_52740</name>
</gene>
<evidence type="ECO:0000259" key="2">
    <source>
        <dbReference type="PROSITE" id="PS50966"/>
    </source>
</evidence>
<organism evidence="3 4">
    <name type="scientific">Saltatorellus ferox</name>
    <dbReference type="NCBI Taxonomy" id="2528018"/>
    <lineage>
        <taxon>Bacteria</taxon>
        <taxon>Pseudomonadati</taxon>
        <taxon>Planctomycetota</taxon>
        <taxon>Planctomycetia</taxon>
        <taxon>Planctomycetia incertae sedis</taxon>
        <taxon>Saltatorellus</taxon>
    </lineage>
</organism>
<dbReference type="OrthoDB" id="188274at2"/>
<dbReference type="Pfam" id="PF04434">
    <property type="entry name" value="SWIM"/>
    <property type="match status" value="1"/>
</dbReference>
<keyword evidence="4" id="KW-1185">Reference proteome</keyword>